<feature type="domain" description="Ig-like SoxY" evidence="1">
    <location>
        <begin position="50"/>
        <end position="159"/>
    </location>
</feature>
<dbReference type="PROSITE" id="PS51318">
    <property type="entry name" value="TAT"/>
    <property type="match status" value="1"/>
</dbReference>
<organism evidence="2">
    <name type="scientific">Magnetospirillum gryphiswaldense</name>
    <dbReference type="NCBI Taxonomy" id="55518"/>
    <lineage>
        <taxon>Bacteria</taxon>
        <taxon>Pseudomonadati</taxon>
        <taxon>Pseudomonadota</taxon>
        <taxon>Alphaproteobacteria</taxon>
        <taxon>Rhodospirillales</taxon>
        <taxon>Rhodospirillaceae</taxon>
        <taxon>Magnetospirillum</taxon>
    </lineage>
</organism>
<dbReference type="RefSeq" id="WP_106003654.1">
    <property type="nucleotide sequence ID" value="NZ_CP027527.1"/>
</dbReference>
<sequence length="161" mass="16628">MTITQKLGTQKPGWSRRGVLAAAGAGAVAVAVALPRGARATAQEADDFAKKLLGGAQAKAGKVQLIIKDVAESGANEPVRVLVDSPMSATDHVKAIHVVADGNPFPGVSSWFFTPKSGKAEVAFRMRLAKTQNVRAYAVMSDGSVWQAAQEVKVTIGGCGG</sequence>
<protein>
    <recommendedName>
        <fullName evidence="1">Ig-like SoxY domain-containing protein</fullName>
    </recommendedName>
</protein>
<dbReference type="Gene3D" id="2.60.40.2470">
    <property type="entry name" value="SoxY domain"/>
    <property type="match status" value="1"/>
</dbReference>
<dbReference type="InterPro" id="IPR032711">
    <property type="entry name" value="SoxY"/>
</dbReference>
<accession>A4U2K4</accession>
<dbReference type="AlphaFoldDB" id="A4U2K4"/>
<gene>
    <name evidence="2" type="ORF">MGR_0873</name>
</gene>
<reference evidence="2" key="1">
    <citation type="journal article" date="2007" name="J. Bacteriol.">
        <title>Comparative genome analysis of four magnetotactic bacteria reveals a complex set of group-specific genes implicated in magnetosome biomineralization and function.</title>
        <authorList>
            <person name="Richter M."/>
            <person name="Kube M."/>
            <person name="Bazylinski D.A."/>
            <person name="Lombardot T."/>
            <person name="Gloeckner F.O."/>
            <person name="Reinhardt R."/>
            <person name="Schueler D."/>
        </authorList>
    </citation>
    <scope>NUCLEOTIDE SEQUENCE</scope>
    <source>
        <strain evidence="2">MSR-1</strain>
    </source>
</reference>
<dbReference type="Pfam" id="PF13501">
    <property type="entry name" value="SoxY"/>
    <property type="match status" value="1"/>
</dbReference>
<name>A4U2K4_9PROT</name>
<evidence type="ECO:0000313" key="2">
    <source>
        <dbReference type="EMBL" id="CAM77111.1"/>
    </source>
</evidence>
<proteinExistence type="predicted"/>
<dbReference type="EMBL" id="CU459003">
    <property type="protein sequence ID" value="CAM77111.1"/>
    <property type="molecule type" value="Genomic_DNA"/>
</dbReference>
<dbReference type="PIRSF" id="PIRSF010312">
    <property type="entry name" value="Sulphur_oxidation_SoxY"/>
    <property type="match status" value="1"/>
</dbReference>
<evidence type="ECO:0000259" key="1">
    <source>
        <dbReference type="Pfam" id="PF13501"/>
    </source>
</evidence>
<dbReference type="InterPro" id="IPR006311">
    <property type="entry name" value="TAT_signal"/>
</dbReference>
<dbReference type="InterPro" id="IPR016568">
    <property type="entry name" value="Sulphur_oxidation_SoxY"/>
</dbReference>
<dbReference type="NCBIfam" id="TIGR04488">
    <property type="entry name" value="SoxY_true_GGCGG"/>
    <property type="match status" value="1"/>
</dbReference>
<dbReference type="InterPro" id="IPR038162">
    <property type="entry name" value="SoxY_sf"/>
</dbReference>